<gene>
    <name evidence="1" type="ORF">F3087_18245</name>
</gene>
<accession>A0A5N0EDW2</accession>
<sequence length="164" mass="18757">MTCEFDGEMVDHDHAIEVIDHHFATRVRLWNRTVPYNSGMPHDDDYVAMCVELSAEGMSASTHGLMVDYVAGRSLPRFLDALEHDFTGWDGVRTWASMDHELQIAARYLSLGHVRLTWTLQQHQASLTSWTVAVVTDLEAGEQLRRFAATVHRFFRPNESAQRQ</sequence>
<dbReference type="EMBL" id="VXLC01000006">
    <property type="protein sequence ID" value="KAA8887602.1"/>
    <property type="molecule type" value="Genomic_DNA"/>
</dbReference>
<comment type="caution">
    <text evidence="1">The sequence shown here is derived from an EMBL/GenBank/DDBJ whole genome shotgun (WGS) entry which is preliminary data.</text>
</comment>
<protein>
    <submittedName>
        <fullName evidence="1">Uncharacterized protein</fullName>
    </submittedName>
</protein>
<dbReference type="Proteomes" id="UP000323876">
    <property type="component" value="Unassembled WGS sequence"/>
</dbReference>
<reference evidence="1 2" key="1">
    <citation type="submission" date="2019-09" db="EMBL/GenBank/DDBJ databases">
        <authorList>
            <person name="Wang X."/>
        </authorList>
    </citation>
    <scope>NUCLEOTIDE SEQUENCE [LARGE SCALE GENOMIC DNA]</scope>
    <source>
        <strain evidence="1 2">CICC 11023</strain>
    </source>
</reference>
<name>A0A5N0EDW2_9NOCA</name>
<dbReference type="RefSeq" id="WP_150403172.1">
    <property type="nucleotide sequence ID" value="NZ_VXLC01000006.1"/>
</dbReference>
<organism evidence="1 2">
    <name type="scientific">Nocardia colli</name>
    <dbReference type="NCBI Taxonomy" id="2545717"/>
    <lineage>
        <taxon>Bacteria</taxon>
        <taxon>Bacillati</taxon>
        <taxon>Actinomycetota</taxon>
        <taxon>Actinomycetes</taxon>
        <taxon>Mycobacteriales</taxon>
        <taxon>Nocardiaceae</taxon>
        <taxon>Nocardia</taxon>
    </lineage>
</organism>
<dbReference type="OrthoDB" id="4548929at2"/>
<dbReference type="AlphaFoldDB" id="A0A5N0EDW2"/>
<dbReference type="InterPro" id="IPR046196">
    <property type="entry name" value="DUF6228"/>
</dbReference>
<dbReference type="Pfam" id="PF19739">
    <property type="entry name" value="DUF6228"/>
    <property type="match status" value="1"/>
</dbReference>
<evidence type="ECO:0000313" key="1">
    <source>
        <dbReference type="EMBL" id="KAA8887602.1"/>
    </source>
</evidence>
<proteinExistence type="predicted"/>
<keyword evidence="2" id="KW-1185">Reference proteome</keyword>
<evidence type="ECO:0000313" key="2">
    <source>
        <dbReference type="Proteomes" id="UP000323876"/>
    </source>
</evidence>